<gene>
    <name evidence="1" type="ORF">GCM10007932_42200</name>
</gene>
<dbReference type="EMBL" id="BSNX01000064">
    <property type="protein sequence ID" value="GLQ74858.1"/>
    <property type="molecule type" value="Genomic_DNA"/>
</dbReference>
<dbReference type="AlphaFoldDB" id="A0AAV5NX48"/>
<sequence>MSKTAGADHDDLYWNIWNKDGLKFNEHPKDSHYEFIIHCVGDEKDEASVKLRGIYADWADTDDVFTPFIKLSHEALAAALKTEVVKNKLISILHENSSFKAVNYNDVIHVEDPDGEFKFNFM</sequence>
<proteinExistence type="predicted"/>
<keyword evidence="2" id="KW-1185">Reference proteome</keyword>
<name>A0AAV5NX48_9VIBR</name>
<dbReference type="Proteomes" id="UP001156690">
    <property type="component" value="Unassembled WGS sequence"/>
</dbReference>
<evidence type="ECO:0000313" key="2">
    <source>
        <dbReference type="Proteomes" id="UP001156690"/>
    </source>
</evidence>
<protein>
    <submittedName>
        <fullName evidence="1">Uncharacterized protein</fullName>
    </submittedName>
</protein>
<dbReference type="RefSeq" id="WP_224055563.1">
    <property type="nucleotide sequence ID" value="NZ_AP025145.1"/>
</dbReference>
<organism evidence="1 2">
    <name type="scientific">Vibrio penaeicida</name>
    <dbReference type="NCBI Taxonomy" id="104609"/>
    <lineage>
        <taxon>Bacteria</taxon>
        <taxon>Pseudomonadati</taxon>
        <taxon>Pseudomonadota</taxon>
        <taxon>Gammaproteobacteria</taxon>
        <taxon>Vibrionales</taxon>
        <taxon>Vibrionaceae</taxon>
        <taxon>Vibrio</taxon>
    </lineage>
</organism>
<accession>A0AAV5NX48</accession>
<comment type="caution">
    <text evidence="1">The sequence shown here is derived from an EMBL/GenBank/DDBJ whole genome shotgun (WGS) entry which is preliminary data.</text>
</comment>
<evidence type="ECO:0000313" key="1">
    <source>
        <dbReference type="EMBL" id="GLQ74858.1"/>
    </source>
</evidence>
<reference evidence="2" key="1">
    <citation type="journal article" date="2019" name="Int. J. Syst. Evol. Microbiol.">
        <title>The Global Catalogue of Microorganisms (GCM) 10K type strain sequencing project: providing services to taxonomists for standard genome sequencing and annotation.</title>
        <authorList>
            <consortium name="The Broad Institute Genomics Platform"/>
            <consortium name="The Broad Institute Genome Sequencing Center for Infectious Disease"/>
            <person name="Wu L."/>
            <person name="Ma J."/>
        </authorList>
    </citation>
    <scope>NUCLEOTIDE SEQUENCE [LARGE SCALE GENOMIC DNA]</scope>
    <source>
        <strain evidence="2">NBRC 15640</strain>
    </source>
</reference>